<dbReference type="PANTHER" id="PTHR12993">
    <property type="entry name" value="N-ACETYLGLUCOSAMINYL-PHOSPHATIDYLINOSITOL DE-N-ACETYLASE-RELATED"/>
    <property type="match status" value="1"/>
</dbReference>
<dbReference type="GO" id="GO:0016811">
    <property type="term" value="F:hydrolase activity, acting on carbon-nitrogen (but not peptide) bonds, in linear amides"/>
    <property type="evidence" value="ECO:0007669"/>
    <property type="project" value="TreeGrafter"/>
</dbReference>
<proteinExistence type="predicted"/>
<evidence type="ECO:0000313" key="2">
    <source>
        <dbReference type="EMBL" id="PRX46519.1"/>
    </source>
</evidence>
<accession>A0A2T0LS68</accession>
<dbReference type="Gene3D" id="3.40.50.10320">
    <property type="entry name" value="LmbE-like"/>
    <property type="match status" value="1"/>
</dbReference>
<dbReference type="OrthoDB" id="158614at2"/>
<evidence type="ECO:0000256" key="1">
    <source>
        <dbReference type="ARBA" id="ARBA00022833"/>
    </source>
</evidence>
<dbReference type="PANTHER" id="PTHR12993:SF26">
    <property type="entry name" value="1D-MYO-INOSITOL 2-ACETAMIDO-2-DEOXY-ALPHA-D-GLUCOPYRANOSIDE DEACETYLASE"/>
    <property type="match status" value="1"/>
</dbReference>
<reference evidence="2 3" key="1">
    <citation type="submission" date="2018-03" db="EMBL/GenBank/DDBJ databases">
        <title>Genomic Encyclopedia of Type Strains, Phase III (KMG-III): the genomes of soil and plant-associated and newly described type strains.</title>
        <authorList>
            <person name="Whitman W."/>
        </authorList>
    </citation>
    <scope>NUCLEOTIDE SEQUENCE [LARGE SCALE GENOMIC DNA]</scope>
    <source>
        <strain evidence="2 3">CGMCC 4.7125</strain>
    </source>
</reference>
<gene>
    <name evidence="2" type="ORF">B0I33_10796</name>
</gene>
<dbReference type="Pfam" id="PF02585">
    <property type="entry name" value="PIG-L"/>
    <property type="match status" value="1"/>
</dbReference>
<evidence type="ECO:0000313" key="3">
    <source>
        <dbReference type="Proteomes" id="UP000238362"/>
    </source>
</evidence>
<name>A0A2T0LS68_9PSEU</name>
<sequence>MATLVTFHAHPDDECIACGGVMRKAADEGHRVVLVVATRGENGEVPDGFLAEDEPLWQRRVAETHASAEILGVRRVEFLGYVDSGMMGTPENDAPGSFWTAPVEDAAQKLAAILREESADVLTVYDDNGGYGHPDHIQVHRVGMRAAELAGTARVYQNTINRDHMLRAMREFSAAGADTGVELPNLENEPSFGKPESEITTAVDVRAYAGAKRKAMRAHASQISEQSFFLAMPDDAFLAAFGTEWFIRTGQGPGITETDLMAGLSVR</sequence>
<dbReference type="RefSeq" id="WP_106179929.1">
    <property type="nucleotide sequence ID" value="NZ_PVNH01000007.1"/>
</dbReference>
<keyword evidence="3" id="KW-1185">Reference proteome</keyword>
<keyword evidence="1" id="KW-0862">Zinc</keyword>
<dbReference type="GO" id="GO:0016137">
    <property type="term" value="P:glycoside metabolic process"/>
    <property type="evidence" value="ECO:0007669"/>
    <property type="project" value="UniProtKB-ARBA"/>
</dbReference>
<dbReference type="SUPFAM" id="SSF102588">
    <property type="entry name" value="LmbE-like"/>
    <property type="match status" value="1"/>
</dbReference>
<dbReference type="Proteomes" id="UP000238362">
    <property type="component" value="Unassembled WGS sequence"/>
</dbReference>
<comment type="caution">
    <text evidence="2">The sequence shown here is derived from an EMBL/GenBank/DDBJ whole genome shotgun (WGS) entry which is preliminary data.</text>
</comment>
<protein>
    <submittedName>
        <fullName evidence="2">LmbE family N-acetylglucosaminyl deacetylase</fullName>
    </submittedName>
</protein>
<dbReference type="InterPro" id="IPR024078">
    <property type="entry name" value="LmbE-like_dom_sf"/>
</dbReference>
<organism evidence="2 3">
    <name type="scientific">Prauserella shujinwangii</name>
    <dbReference type="NCBI Taxonomy" id="1453103"/>
    <lineage>
        <taxon>Bacteria</taxon>
        <taxon>Bacillati</taxon>
        <taxon>Actinomycetota</taxon>
        <taxon>Actinomycetes</taxon>
        <taxon>Pseudonocardiales</taxon>
        <taxon>Pseudonocardiaceae</taxon>
        <taxon>Prauserella</taxon>
    </lineage>
</organism>
<dbReference type="AlphaFoldDB" id="A0A2T0LS68"/>
<dbReference type="EMBL" id="PVNH01000007">
    <property type="protein sequence ID" value="PRX46519.1"/>
    <property type="molecule type" value="Genomic_DNA"/>
</dbReference>
<dbReference type="InterPro" id="IPR003737">
    <property type="entry name" value="GlcNAc_PI_deacetylase-related"/>
</dbReference>